<dbReference type="RefSeq" id="WP_188665895.1">
    <property type="nucleotide sequence ID" value="NZ_BMJI01000001.1"/>
</dbReference>
<feature type="compositionally biased region" description="Low complexity" evidence="1">
    <location>
        <begin position="261"/>
        <end position="289"/>
    </location>
</feature>
<dbReference type="EMBL" id="BMJI01000001">
    <property type="protein sequence ID" value="GGC81513.1"/>
    <property type="molecule type" value="Genomic_DNA"/>
</dbReference>
<protein>
    <recommendedName>
        <fullName evidence="4">Bacterial transcriptional activator domain-containing protein</fullName>
    </recommendedName>
</protein>
<reference evidence="3" key="1">
    <citation type="journal article" date="2019" name="Int. J. Syst. Evol. Microbiol.">
        <title>The Global Catalogue of Microorganisms (GCM) 10K type strain sequencing project: providing services to taxonomists for standard genome sequencing and annotation.</title>
        <authorList>
            <consortium name="The Broad Institute Genomics Platform"/>
            <consortium name="The Broad Institute Genome Sequencing Center for Infectious Disease"/>
            <person name="Wu L."/>
            <person name="Ma J."/>
        </authorList>
    </citation>
    <scope>NUCLEOTIDE SEQUENCE [LARGE SCALE GENOMIC DNA]</scope>
    <source>
        <strain evidence="3">CGMCC 1.15480</strain>
    </source>
</reference>
<dbReference type="Proteomes" id="UP000597761">
    <property type="component" value="Unassembled WGS sequence"/>
</dbReference>
<evidence type="ECO:0000256" key="1">
    <source>
        <dbReference type="SAM" id="MobiDB-lite"/>
    </source>
</evidence>
<feature type="region of interest" description="Disordered" evidence="1">
    <location>
        <begin position="100"/>
        <end position="119"/>
    </location>
</feature>
<sequence>MPGQLTHGGDVATPDSAWRTRKDAWEYLGYLLTEQLHHRATGTAGRRTDAELDRLLGRLSGLEPYWAVPGTQRVAAIAQLVDAGRYRDALDHTETVADALRTPEYAGPDAAADADRASNPPAAVPAAIEVLVIDDGPTEDVERFRRSLVRQRRRADAFHYEVNVVSSADDAVVALLLNPTIQACVITPRFATRSERNLGTSLRAFAHRRVGSAMDAAPPAQRIVDLAAALGNLRPELDLYLVAGVALETLAGSLFAASVGSSPEPTRSTSMSRSSTASRRGTRRPSAPRCGSTANGREACSTPCPSLAGAPCTVLRGRTTWSTSTG</sequence>
<keyword evidence="3" id="KW-1185">Reference proteome</keyword>
<organism evidence="2 3">
    <name type="scientific">Tersicoccus solisilvae</name>
    <dbReference type="NCBI Taxonomy" id="1882339"/>
    <lineage>
        <taxon>Bacteria</taxon>
        <taxon>Bacillati</taxon>
        <taxon>Actinomycetota</taxon>
        <taxon>Actinomycetes</taxon>
        <taxon>Micrococcales</taxon>
        <taxon>Micrococcaceae</taxon>
        <taxon>Tersicoccus</taxon>
    </lineage>
</organism>
<evidence type="ECO:0008006" key="4">
    <source>
        <dbReference type="Google" id="ProtNLM"/>
    </source>
</evidence>
<proteinExistence type="predicted"/>
<feature type="compositionally biased region" description="Low complexity" evidence="1">
    <location>
        <begin position="106"/>
        <end position="119"/>
    </location>
</feature>
<accession>A0ABQ1NNJ0</accession>
<evidence type="ECO:0000313" key="3">
    <source>
        <dbReference type="Proteomes" id="UP000597761"/>
    </source>
</evidence>
<comment type="caution">
    <text evidence="2">The sequence shown here is derived from an EMBL/GenBank/DDBJ whole genome shotgun (WGS) entry which is preliminary data.</text>
</comment>
<feature type="region of interest" description="Disordered" evidence="1">
    <location>
        <begin position="258"/>
        <end position="302"/>
    </location>
</feature>
<name>A0ABQ1NNJ0_9MICC</name>
<evidence type="ECO:0000313" key="2">
    <source>
        <dbReference type="EMBL" id="GGC81513.1"/>
    </source>
</evidence>
<gene>
    <name evidence="2" type="ORF">GCM10011512_05270</name>
</gene>